<proteinExistence type="predicted"/>
<dbReference type="Proteomes" id="UP001141806">
    <property type="component" value="Unassembled WGS sequence"/>
</dbReference>
<protein>
    <submittedName>
        <fullName evidence="2">Uncharacterized protein</fullName>
    </submittedName>
</protein>
<comment type="caution">
    <text evidence="2">The sequence shown here is derived from an EMBL/GenBank/DDBJ whole genome shotgun (WGS) entry which is preliminary data.</text>
</comment>
<evidence type="ECO:0000313" key="3">
    <source>
        <dbReference type="Proteomes" id="UP001141806"/>
    </source>
</evidence>
<evidence type="ECO:0000313" key="2">
    <source>
        <dbReference type="EMBL" id="KAJ4952255.1"/>
    </source>
</evidence>
<keyword evidence="3" id="KW-1185">Reference proteome</keyword>
<evidence type="ECO:0000256" key="1">
    <source>
        <dbReference type="SAM" id="MobiDB-lite"/>
    </source>
</evidence>
<sequence length="109" mass="12580">MRTFANEPNKRNPLFVKKLKYVDSRLCAASIDDNSKAFRSQFAEFLGQMHSTSDREEVEEKGNHPQSCSENPPFYHAIVTKRSAMISDLNMQMKRRNAFEGEAEYNGEE</sequence>
<dbReference type="AlphaFoldDB" id="A0A9Q0GTN8"/>
<gene>
    <name evidence="2" type="ORF">NE237_029087</name>
</gene>
<feature type="compositionally biased region" description="Basic and acidic residues" evidence="1">
    <location>
        <begin position="52"/>
        <end position="63"/>
    </location>
</feature>
<dbReference type="EMBL" id="JAMYWD010000012">
    <property type="protein sequence ID" value="KAJ4952255.1"/>
    <property type="molecule type" value="Genomic_DNA"/>
</dbReference>
<feature type="region of interest" description="Disordered" evidence="1">
    <location>
        <begin position="50"/>
        <end position="72"/>
    </location>
</feature>
<accession>A0A9Q0GTN8</accession>
<name>A0A9Q0GTN8_9MAGN</name>
<organism evidence="2 3">
    <name type="scientific">Protea cynaroides</name>
    <dbReference type="NCBI Taxonomy" id="273540"/>
    <lineage>
        <taxon>Eukaryota</taxon>
        <taxon>Viridiplantae</taxon>
        <taxon>Streptophyta</taxon>
        <taxon>Embryophyta</taxon>
        <taxon>Tracheophyta</taxon>
        <taxon>Spermatophyta</taxon>
        <taxon>Magnoliopsida</taxon>
        <taxon>Proteales</taxon>
        <taxon>Proteaceae</taxon>
        <taxon>Protea</taxon>
    </lineage>
</organism>
<reference evidence="2" key="1">
    <citation type="journal article" date="2023" name="Plant J.">
        <title>The genome of the king protea, Protea cynaroides.</title>
        <authorList>
            <person name="Chang J."/>
            <person name="Duong T.A."/>
            <person name="Schoeman C."/>
            <person name="Ma X."/>
            <person name="Roodt D."/>
            <person name="Barker N."/>
            <person name="Li Z."/>
            <person name="Van de Peer Y."/>
            <person name="Mizrachi E."/>
        </authorList>
    </citation>
    <scope>NUCLEOTIDE SEQUENCE</scope>
    <source>
        <tissue evidence="2">Young leaves</tissue>
    </source>
</reference>